<sequence>MAAIKIVWWSQEWDIGELRGSYHAGTGPLLNGGPESVARRFTTLLEECKSLQMVEVLIPNRSGLSKSFFKPKLFDSCCEMLQLRRLKAHIPKLTIHTGNEPLYKWLEEPMMVERERHDDKEDGLRKRPRV</sequence>
<proteinExistence type="predicted"/>
<evidence type="ECO:0000313" key="2">
    <source>
        <dbReference type="Proteomes" id="UP000799750"/>
    </source>
</evidence>
<dbReference type="EMBL" id="MU004181">
    <property type="protein sequence ID" value="KAF2503198.1"/>
    <property type="molecule type" value="Genomic_DNA"/>
</dbReference>
<name>A0A6A6REC1_9PEZI</name>
<evidence type="ECO:0000313" key="1">
    <source>
        <dbReference type="EMBL" id="KAF2503198.1"/>
    </source>
</evidence>
<protein>
    <submittedName>
        <fullName evidence="1">Uncharacterized protein</fullName>
    </submittedName>
</protein>
<dbReference type="Proteomes" id="UP000799750">
    <property type="component" value="Unassembled WGS sequence"/>
</dbReference>
<dbReference type="AlphaFoldDB" id="A0A6A6REC1"/>
<keyword evidence="2" id="KW-1185">Reference proteome</keyword>
<gene>
    <name evidence="1" type="ORF">BU16DRAFT_521794</name>
</gene>
<reference evidence="1" key="1">
    <citation type="journal article" date="2020" name="Stud. Mycol.">
        <title>101 Dothideomycetes genomes: a test case for predicting lifestyles and emergence of pathogens.</title>
        <authorList>
            <person name="Haridas S."/>
            <person name="Albert R."/>
            <person name="Binder M."/>
            <person name="Bloem J."/>
            <person name="Labutti K."/>
            <person name="Salamov A."/>
            <person name="Andreopoulos B."/>
            <person name="Baker S."/>
            <person name="Barry K."/>
            <person name="Bills G."/>
            <person name="Bluhm B."/>
            <person name="Cannon C."/>
            <person name="Castanera R."/>
            <person name="Culley D."/>
            <person name="Daum C."/>
            <person name="Ezra D."/>
            <person name="Gonzalez J."/>
            <person name="Henrissat B."/>
            <person name="Kuo A."/>
            <person name="Liang C."/>
            <person name="Lipzen A."/>
            <person name="Lutzoni F."/>
            <person name="Magnuson J."/>
            <person name="Mondo S."/>
            <person name="Nolan M."/>
            <person name="Ohm R."/>
            <person name="Pangilinan J."/>
            <person name="Park H.-J."/>
            <person name="Ramirez L."/>
            <person name="Alfaro M."/>
            <person name="Sun H."/>
            <person name="Tritt A."/>
            <person name="Yoshinaga Y."/>
            <person name="Zwiers L.-H."/>
            <person name="Turgeon B."/>
            <person name="Goodwin S."/>
            <person name="Spatafora J."/>
            <person name="Crous P."/>
            <person name="Grigoriev I."/>
        </authorList>
    </citation>
    <scope>NUCLEOTIDE SEQUENCE</scope>
    <source>
        <strain evidence="1">CBS 269.34</strain>
    </source>
</reference>
<organism evidence="1 2">
    <name type="scientific">Lophium mytilinum</name>
    <dbReference type="NCBI Taxonomy" id="390894"/>
    <lineage>
        <taxon>Eukaryota</taxon>
        <taxon>Fungi</taxon>
        <taxon>Dikarya</taxon>
        <taxon>Ascomycota</taxon>
        <taxon>Pezizomycotina</taxon>
        <taxon>Dothideomycetes</taxon>
        <taxon>Pleosporomycetidae</taxon>
        <taxon>Mytilinidiales</taxon>
        <taxon>Mytilinidiaceae</taxon>
        <taxon>Lophium</taxon>
    </lineage>
</organism>
<accession>A0A6A6REC1</accession>